<comment type="caution">
    <text evidence="1">The sequence shown here is derived from an EMBL/GenBank/DDBJ whole genome shotgun (WGS) entry which is preliminary data.</text>
</comment>
<protein>
    <submittedName>
        <fullName evidence="1">Uncharacterized protein</fullName>
    </submittedName>
</protein>
<dbReference type="AlphaFoldDB" id="A0A0F3MBA0"/>
<dbReference type="EMBL" id="LANO01000036">
    <property type="protein sequence ID" value="KJV51844.1"/>
    <property type="molecule type" value="Genomic_DNA"/>
</dbReference>
<proteinExistence type="predicted"/>
<dbReference type="Proteomes" id="UP000033769">
    <property type="component" value="Unassembled WGS sequence"/>
</dbReference>
<sequence length="117" mass="13903">MLARQEISLQAKRQVILQKQKTLNTEMMETKMRINSLSAYISSNIRSNLDQEFVKKLHQLKESLNKKLEEGLRYESNELECQEGELLDHEQETNEKKTAIEKEFQQNKYETKVLEKN</sequence>
<gene>
    <name evidence="1" type="ORF">OTSGILL_1940</name>
</gene>
<evidence type="ECO:0000313" key="2">
    <source>
        <dbReference type="Proteomes" id="UP000033769"/>
    </source>
</evidence>
<organism evidence="1 2">
    <name type="scientific">Orientia tsutsugamushi str. Gilliam</name>
    <dbReference type="NCBI Taxonomy" id="1359184"/>
    <lineage>
        <taxon>Bacteria</taxon>
        <taxon>Pseudomonadati</taxon>
        <taxon>Pseudomonadota</taxon>
        <taxon>Alphaproteobacteria</taxon>
        <taxon>Rickettsiales</taxon>
        <taxon>Rickettsiaceae</taxon>
        <taxon>Rickettsieae</taxon>
        <taxon>Orientia</taxon>
    </lineage>
</organism>
<name>A0A0F3MBA0_ORITS</name>
<evidence type="ECO:0000313" key="1">
    <source>
        <dbReference type="EMBL" id="KJV51844.1"/>
    </source>
</evidence>
<reference evidence="1 2" key="1">
    <citation type="submission" date="2015-02" db="EMBL/GenBank/DDBJ databases">
        <title>Genome Sequencing of Rickettsiales.</title>
        <authorList>
            <person name="Daugherty S.C."/>
            <person name="Su Q."/>
            <person name="Abolude K."/>
            <person name="Beier-Sexton M."/>
            <person name="Carlyon J.A."/>
            <person name="Carter R."/>
            <person name="Day N.P."/>
            <person name="Dumler S.J."/>
            <person name="Dyachenko V."/>
            <person name="Godinez A."/>
            <person name="Kurtti T.J."/>
            <person name="Lichay M."/>
            <person name="Mullins K.E."/>
            <person name="Ott S."/>
            <person name="Pappas-Brown V."/>
            <person name="Paris D.H."/>
            <person name="Patel P."/>
            <person name="Richards A.L."/>
            <person name="Sadzewicz L."/>
            <person name="Sears K."/>
            <person name="Seidman D."/>
            <person name="Sengamalay N."/>
            <person name="Stenos J."/>
            <person name="Tallon L.J."/>
            <person name="Vincent G."/>
            <person name="Fraser C.M."/>
            <person name="Munderloh U."/>
            <person name="Dunning-Hotopp J.C."/>
        </authorList>
    </citation>
    <scope>NUCLEOTIDE SEQUENCE [LARGE SCALE GENOMIC DNA]</scope>
    <source>
        <strain evidence="1 2">Gilliam</strain>
    </source>
</reference>
<dbReference type="PATRIC" id="fig|1359184.3.peg.1612"/>
<accession>A0A0F3MBA0</accession>